<reference evidence="1 2" key="1">
    <citation type="submission" date="2015-09" db="EMBL/GenBank/DDBJ databases">
        <authorList>
            <consortium name="Pathogen Informatics"/>
        </authorList>
    </citation>
    <scope>NUCLEOTIDE SEQUENCE [LARGE SCALE GENOMIC DNA]</scope>
    <source>
        <strain evidence="1 2">2789STDY5834855</strain>
    </source>
</reference>
<dbReference type="Gene3D" id="1.10.10.10">
    <property type="entry name" value="Winged helix-like DNA-binding domain superfamily/Winged helix DNA-binding domain"/>
    <property type="match status" value="1"/>
</dbReference>
<dbReference type="InterPro" id="IPR036390">
    <property type="entry name" value="WH_DNA-bd_sf"/>
</dbReference>
<dbReference type="EMBL" id="CYZV01000034">
    <property type="protein sequence ID" value="CUO61373.1"/>
    <property type="molecule type" value="Genomic_DNA"/>
</dbReference>
<dbReference type="Pfam" id="PF14277">
    <property type="entry name" value="DUF4364"/>
    <property type="match status" value="1"/>
</dbReference>
<dbReference type="InterPro" id="IPR025374">
    <property type="entry name" value="DUF4364"/>
</dbReference>
<gene>
    <name evidence="1" type="ORF">ERS852470_02851</name>
</gene>
<dbReference type="AlphaFoldDB" id="A0A173W714"/>
<evidence type="ECO:0008006" key="3">
    <source>
        <dbReference type="Google" id="ProtNLM"/>
    </source>
</evidence>
<evidence type="ECO:0000313" key="2">
    <source>
        <dbReference type="Proteomes" id="UP000095558"/>
    </source>
</evidence>
<dbReference type="Proteomes" id="UP000095558">
    <property type="component" value="Unassembled WGS sequence"/>
</dbReference>
<evidence type="ECO:0000313" key="1">
    <source>
        <dbReference type="EMBL" id="CUO61373.1"/>
    </source>
</evidence>
<proteinExistence type="predicted"/>
<organism evidence="1 2">
    <name type="scientific">Clostridium disporicum</name>
    <dbReference type="NCBI Taxonomy" id="84024"/>
    <lineage>
        <taxon>Bacteria</taxon>
        <taxon>Bacillati</taxon>
        <taxon>Bacillota</taxon>
        <taxon>Clostridia</taxon>
        <taxon>Eubacteriales</taxon>
        <taxon>Clostridiaceae</taxon>
        <taxon>Clostridium</taxon>
    </lineage>
</organism>
<name>A0A173W714_9CLOT</name>
<dbReference type="OrthoDB" id="9783597at2"/>
<protein>
    <recommendedName>
        <fullName evidence="3">DUF4364 family protein</fullName>
    </recommendedName>
</protein>
<accession>A0A173W714</accession>
<sequence>MYENSAELAENKLLVLYVIKSLRQPISKTQLNEIILENNFINYFTLQQYISELETSEFVCYIEKNNKKLITITQKGENVLSIFNERISPIKRDIIDNYISKTIDNIKKELTIHSDYTIEKNNSFIVDLKALEDEILLIDLKISVPTKKQASTLCAKWKENPSDIYTKIVQALFNEEN</sequence>
<dbReference type="SUPFAM" id="SSF46785">
    <property type="entry name" value="Winged helix' DNA-binding domain"/>
    <property type="match status" value="1"/>
</dbReference>
<dbReference type="STRING" id="84024.ERS852471_01900"/>
<dbReference type="RefSeq" id="WP_055277544.1">
    <property type="nucleotide sequence ID" value="NZ_CYYT01000001.1"/>
</dbReference>
<dbReference type="InterPro" id="IPR036388">
    <property type="entry name" value="WH-like_DNA-bd_sf"/>
</dbReference>